<sequence length="801" mass="87423">MCDFLLPRLVESLGIHNCKDGWVSIRESGRDPITCQHNTDEVVSWTISTSGANGDVFSGSCSSLDVPCVKEDVTLTTTPTSSDLTIFSDYRRFGNKFVVCREASDDYRCKIRIVYSANFSDCSFWLSGSQLLGYCHLRKQYSSNDFYSCQWKIRYENFQNASAFEIPSIFYAYLEIGQQYYRGMCGFSYSRPVNGTYSLFLTVDPGVQDTHVARVTIHENKALALRCAISPETTRPYTWSGVQCNEGNRNTTCTFTPENVQETVNAVTCLGNFSQSNYNTVTIEAGFVINITGGDRGSSPSGVHHASTTPSETTVTHTGGRMTDAEQSEGSKRSTENQPEENDEFIEHNNTLYEPGDSPYEVNEAYQPESTVQKQPAMTTVDPTYEDHNLDSNDDGYAAIRAGSPQGNGKDSRTNPQSSLDHDLYSSVDAPTSNIPAAVSGPAAQGDEYAVVEKSVKGHTEPSFQPDVYAQVNKSRPKTGGDVYAQVNKPAKRAKSSPVQHDLDERDGKYGEPNPKSTSGSVETSGGDDEYNVLRFQERNSDTPANPDAGQLYSHIDLDPPDSPVITGNCPGHVYRIGDALTLLCIVKGGTPKVKTVAFFCGEHKDSEDVVHQTAVYSAVIIDSLSETDNGTVCNCSARWEKDSTISLTTSITLIVEGQPAPTTVYIETSSKDTNEGGTEENTFPVAAVAGGIGALLAIISIVIVIIIVVRRLRMKTYDRPNRRRDQDTNPYTGLRPTGADRSRISGTENAQGVNEEGQQLASNPRGRLQMPPTEANELRDISNTAASAHAYQNTLQSSAN</sequence>
<reference evidence="4 5" key="1">
    <citation type="journal article" date="2023" name="Sci. Data">
        <title>Genome assembly of the Korean intertidal mud-creeper Batillaria attramentaria.</title>
        <authorList>
            <person name="Patra A.K."/>
            <person name="Ho P.T."/>
            <person name="Jun S."/>
            <person name="Lee S.J."/>
            <person name="Kim Y."/>
            <person name="Won Y.J."/>
        </authorList>
    </citation>
    <scope>NUCLEOTIDE SEQUENCE [LARGE SCALE GENOMIC DNA]</scope>
    <source>
        <strain evidence="4">Wonlab-2016</strain>
    </source>
</reference>
<evidence type="ECO:0000256" key="2">
    <source>
        <dbReference type="SAM" id="Phobius"/>
    </source>
</evidence>
<accession>A0ABD0JZZ1</accession>
<dbReference type="EMBL" id="JACVVK020000276">
    <property type="protein sequence ID" value="KAK7480680.1"/>
    <property type="molecule type" value="Genomic_DNA"/>
</dbReference>
<evidence type="ECO:0000313" key="4">
    <source>
        <dbReference type="EMBL" id="KAK7480680.1"/>
    </source>
</evidence>
<feature type="region of interest" description="Disordered" evidence="1">
    <location>
        <begin position="721"/>
        <end position="777"/>
    </location>
</feature>
<feature type="compositionally biased region" description="Polar residues" evidence="1">
    <location>
        <begin position="405"/>
        <end position="419"/>
    </location>
</feature>
<feature type="domain" description="Ig-like" evidence="3">
    <location>
        <begin position="561"/>
        <end position="653"/>
    </location>
</feature>
<comment type="caution">
    <text evidence="4">The sequence shown here is derived from an EMBL/GenBank/DDBJ whole genome shotgun (WGS) entry which is preliminary data.</text>
</comment>
<evidence type="ECO:0000259" key="3">
    <source>
        <dbReference type="PROSITE" id="PS50835"/>
    </source>
</evidence>
<feature type="compositionally biased region" description="Basic and acidic residues" evidence="1">
    <location>
        <begin position="501"/>
        <end position="510"/>
    </location>
</feature>
<dbReference type="SUPFAM" id="SSF48726">
    <property type="entry name" value="Immunoglobulin"/>
    <property type="match status" value="1"/>
</dbReference>
<proteinExistence type="predicted"/>
<evidence type="ECO:0000256" key="1">
    <source>
        <dbReference type="SAM" id="MobiDB-lite"/>
    </source>
</evidence>
<feature type="region of interest" description="Disordered" evidence="1">
    <location>
        <begin position="366"/>
        <end position="441"/>
    </location>
</feature>
<feature type="compositionally biased region" description="Polar residues" evidence="1">
    <location>
        <begin position="368"/>
        <end position="382"/>
    </location>
</feature>
<keyword evidence="5" id="KW-1185">Reference proteome</keyword>
<dbReference type="InterPro" id="IPR007110">
    <property type="entry name" value="Ig-like_dom"/>
</dbReference>
<keyword evidence="2" id="KW-1133">Transmembrane helix</keyword>
<name>A0ABD0JZZ1_9CAEN</name>
<dbReference type="InterPro" id="IPR036179">
    <property type="entry name" value="Ig-like_dom_sf"/>
</dbReference>
<feature type="region of interest" description="Disordered" evidence="1">
    <location>
        <begin position="456"/>
        <end position="528"/>
    </location>
</feature>
<keyword evidence="2" id="KW-0472">Membrane</keyword>
<protein>
    <recommendedName>
        <fullName evidence="3">Ig-like domain-containing protein</fullName>
    </recommendedName>
</protein>
<keyword evidence="2" id="KW-0812">Transmembrane</keyword>
<gene>
    <name evidence="4" type="ORF">BaRGS_00028048</name>
</gene>
<feature type="compositionally biased region" description="Polar residues" evidence="1">
    <location>
        <begin position="515"/>
        <end position="524"/>
    </location>
</feature>
<feature type="compositionally biased region" description="Polar residues" evidence="1">
    <location>
        <begin position="745"/>
        <end position="763"/>
    </location>
</feature>
<organism evidence="4 5">
    <name type="scientific">Batillaria attramentaria</name>
    <dbReference type="NCBI Taxonomy" id="370345"/>
    <lineage>
        <taxon>Eukaryota</taxon>
        <taxon>Metazoa</taxon>
        <taxon>Spiralia</taxon>
        <taxon>Lophotrochozoa</taxon>
        <taxon>Mollusca</taxon>
        <taxon>Gastropoda</taxon>
        <taxon>Caenogastropoda</taxon>
        <taxon>Sorbeoconcha</taxon>
        <taxon>Cerithioidea</taxon>
        <taxon>Batillariidae</taxon>
        <taxon>Batillaria</taxon>
    </lineage>
</organism>
<dbReference type="Proteomes" id="UP001519460">
    <property type="component" value="Unassembled WGS sequence"/>
</dbReference>
<dbReference type="PROSITE" id="PS50835">
    <property type="entry name" value="IG_LIKE"/>
    <property type="match status" value="1"/>
</dbReference>
<dbReference type="AlphaFoldDB" id="A0ABD0JZZ1"/>
<feature type="compositionally biased region" description="Low complexity" evidence="1">
    <location>
        <begin position="308"/>
        <end position="318"/>
    </location>
</feature>
<feature type="region of interest" description="Disordered" evidence="1">
    <location>
        <begin position="296"/>
        <end position="342"/>
    </location>
</feature>
<evidence type="ECO:0000313" key="5">
    <source>
        <dbReference type="Proteomes" id="UP001519460"/>
    </source>
</evidence>
<feature type="transmembrane region" description="Helical" evidence="2">
    <location>
        <begin position="684"/>
        <end position="710"/>
    </location>
</feature>